<protein>
    <submittedName>
        <fullName evidence="2">Uncharacterized protein</fullName>
    </submittedName>
</protein>
<sequence>MREHTRQLAWAQAAQQAIGEGDRCILLRAGGEGVDDGTGHVVRHRRGGQTGTGGQLAQQGPNLGGFVRVQSPCTVQAQGQGGCCCRFQQQHACNCKQREPQAAFPEQQASCGGCDPDQGQDQQPGLQAVEPAVLQQRRARVTGMMTGHAQMSRRRGRRARAAASKWHRAPVWLLQARRSCRGSPRGRGSRTCAPARSGR</sequence>
<dbReference type="Proteomes" id="UP001190002">
    <property type="component" value="Unassembled WGS sequence"/>
</dbReference>
<dbReference type="EMBL" id="CATVXE010000019">
    <property type="protein sequence ID" value="CAJ0692156.1"/>
    <property type="molecule type" value="Genomic_DNA"/>
</dbReference>
<gene>
    <name evidence="2" type="ORF">R77591_03871</name>
</gene>
<proteinExistence type="predicted"/>
<evidence type="ECO:0000313" key="3">
    <source>
        <dbReference type="Proteomes" id="UP001190002"/>
    </source>
</evidence>
<name>A0AAD2EKW1_9RALS</name>
<organism evidence="2 3">
    <name type="scientific">Ralstonia mannitolilytica</name>
    <dbReference type="NCBI Taxonomy" id="105219"/>
    <lineage>
        <taxon>Bacteria</taxon>
        <taxon>Pseudomonadati</taxon>
        <taxon>Pseudomonadota</taxon>
        <taxon>Betaproteobacteria</taxon>
        <taxon>Burkholderiales</taxon>
        <taxon>Burkholderiaceae</taxon>
        <taxon>Ralstonia</taxon>
    </lineage>
</organism>
<comment type="caution">
    <text evidence="2">The sequence shown here is derived from an EMBL/GenBank/DDBJ whole genome shotgun (WGS) entry which is preliminary data.</text>
</comment>
<evidence type="ECO:0000313" key="2">
    <source>
        <dbReference type="EMBL" id="CAJ0692156.1"/>
    </source>
</evidence>
<evidence type="ECO:0000256" key="1">
    <source>
        <dbReference type="SAM" id="MobiDB-lite"/>
    </source>
</evidence>
<accession>A0AAD2EKW1</accession>
<dbReference type="AlphaFoldDB" id="A0AAD2EKW1"/>
<reference evidence="2" key="1">
    <citation type="submission" date="2023-07" db="EMBL/GenBank/DDBJ databases">
        <authorList>
            <person name="Peeters C."/>
        </authorList>
    </citation>
    <scope>NUCLEOTIDE SEQUENCE</scope>
    <source>
        <strain evidence="2">R-77591</strain>
    </source>
</reference>
<feature type="region of interest" description="Disordered" evidence="1">
    <location>
        <begin position="179"/>
        <end position="199"/>
    </location>
</feature>